<name>A0A1V6CA96_UNCT6</name>
<feature type="region of interest" description="Disordered" evidence="1">
    <location>
        <begin position="383"/>
        <end position="402"/>
    </location>
</feature>
<evidence type="ECO:0000256" key="1">
    <source>
        <dbReference type="SAM" id="MobiDB-lite"/>
    </source>
</evidence>
<feature type="compositionally biased region" description="Gly residues" evidence="1">
    <location>
        <begin position="393"/>
        <end position="402"/>
    </location>
</feature>
<organism evidence="2">
    <name type="scientific">candidate division TA06 bacterium ADurb.Bin131</name>
    <dbReference type="NCBI Taxonomy" id="1852827"/>
    <lineage>
        <taxon>Bacteria</taxon>
        <taxon>Bacteria division TA06</taxon>
    </lineage>
</organism>
<sequence>MSNFLNFLEKLAQYCDVKFDSERFRGEGEYELAANVLNEINRFLYQKKTTLPSEYISEFHKYWKEHHEEVLAPKVNPNRECLAVATVLEDIYQGNTIKVQLDTLDLDKEEIANVRFFTAIQDFNIDVHARSNPFEFYKRHPDCFKPEKVKDNDLLVDELLNFLGAQSQRDKRKPWMLNSAKLLVEKYDSSAYRINEVHSGDVIEIVKALTAEERYGFSTKKAHMFLRDMADLGVWKYKRNIEKLDVMSDKNTMRVSLRTGILQFRIPLLASFLDVFCYQYSMVDRLNREAWRKVWEEWGEIPDNHRPPTPASMDYLIFRLGKIACRPNKRFCPPEKEVNEKKLESLIPQDRLIFKDDRYCIFSGICQLERKILNAPNSISIEGRTGWKSGKTNEGGGGGISS</sequence>
<dbReference type="Proteomes" id="UP000485562">
    <property type="component" value="Unassembled WGS sequence"/>
</dbReference>
<reference evidence="2" key="1">
    <citation type="submission" date="2017-02" db="EMBL/GenBank/DDBJ databases">
        <title>Delving into the versatile metabolic prowess of the omnipresent phylum Bacteroidetes.</title>
        <authorList>
            <person name="Nobu M.K."/>
            <person name="Mei R."/>
            <person name="Narihiro T."/>
            <person name="Kuroda K."/>
            <person name="Liu W.-T."/>
        </authorList>
    </citation>
    <scope>NUCLEOTIDE SEQUENCE</scope>
    <source>
        <strain evidence="2">ADurb.Bin131</strain>
    </source>
</reference>
<gene>
    <name evidence="2" type="ORF">BWX89_00790</name>
</gene>
<accession>A0A1V6CA96</accession>
<dbReference type="AlphaFoldDB" id="A0A1V6CA96"/>
<dbReference type="EMBL" id="MWDQ01000066">
    <property type="protein sequence ID" value="OQB73744.1"/>
    <property type="molecule type" value="Genomic_DNA"/>
</dbReference>
<comment type="caution">
    <text evidence="2">The sequence shown here is derived from an EMBL/GenBank/DDBJ whole genome shotgun (WGS) entry which is preliminary data.</text>
</comment>
<proteinExistence type="predicted"/>
<protein>
    <submittedName>
        <fullName evidence="2">Uncharacterized protein</fullName>
    </submittedName>
</protein>
<evidence type="ECO:0000313" key="2">
    <source>
        <dbReference type="EMBL" id="OQB73744.1"/>
    </source>
</evidence>